<sequence>MPGNEGVSVDIELVLELEASPSDFEIPSLKMATPPPPLGTLLVATLANDLVCFAYIFSLPFALPLRCPPEASDFLATK</sequence>
<dbReference type="Gramene" id="ERN17410">
    <property type="protein sequence ID" value="ERN17410"/>
    <property type="gene ID" value="AMTR_s00037p00218880"/>
</dbReference>
<reference evidence="3" key="1">
    <citation type="journal article" date="2013" name="Science">
        <title>The Amborella genome and the evolution of flowering plants.</title>
        <authorList>
            <consortium name="Amborella Genome Project"/>
        </authorList>
    </citation>
    <scope>NUCLEOTIDE SEQUENCE [LARGE SCALE GENOMIC DNA]</scope>
</reference>
<protein>
    <submittedName>
        <fullName evidence="2">Uncharacterized protein</fullName>
    </submittedName>
</protein>
<keyword evidence="1" id="KW-0812">Transmembrane</keyword>
<evidence type="ECO:0000313" key="2">
    <source>
        <dbReference type="EMBL" id="ERN17410.1"/>
    </source>
</evidence>
<keyword evidence="1" id="KW-1133">Transmembrane helix</keyword>
<gene>
    <name evidence="2" type="ORF">AMTR_s00037p00218880</name>
</gene>
<dbReference type="AlphaFoldDB" id="U5D597"/>
<proteinExistence type="predicted"/>
<name>U5D597_AMBTC</name>
<evidence type="ECO:0000256" key="1">
    <source>
        <dbReference type="SAM" id="Phobius"/>
    </source>
</evidence>
<feature type="transmembrane region" description="Helical" evidence="1">
    <location>
        <begin position="38"/>
        <end position="57"/>
    </location>
</feature>
<dbReference type="HOGENOM" id="CLU_2625257_0_0_1"/>
<dbReference type="Proteomes" id="UP000017836">
    <property type="component" value="Unassembled WGS sequence"/>
</dbReference>
<dbReference type="EMBL" id="KI392350">
    <property type="protein sequence ID" value="ERN17410.1"/>
    <property type="molecule type" value="Genomic_DNA"/>
</dbReference>
<keyword evidence="1" id="KW-0472">Membrane</keyword>
<accession>U5D597</accession>
<evidence type="ECO:0000313" key="3">
    <source>
        <dbReference type="Proteomes" id="UP000017836"/>
    </source>
</evidence>
<organism evidence="2 3">
    <name type="scientific">Amborella trichopoda</name>
    <dbReference type="NCBI Taxonomy" id="13333"/>
    <lineage>
        <taxon>Eukaryota</taxon>
        <taxon>Viridiplantae</taxon>
        <taxon>Streptophyta</taxon>
        <taxon>Embryophyta</taxon>
        <taxon>Tracheophyta</taxon>
        <taxon>Spermatophyta</taxon>
        <taxon>Magnoliopsida</taxon>
        <taxon>Amborellales</taxon>
        <taxon>Amborellaceae</taxon>
        <taxon>Amborella</taxon>
    </lineage>
</organism>
<keyword evidence="3" id="KW-1185">Reference proteome</keyword>